<keyword evidence="3" id="KW-1185">Reference proteome</keyword>
<evidence type="ECO:0000313" key="1">
    <source>
        <dbReference type="EMBL" id="CAF1428126.1"/>
    </source>
</evidence>
<reference evidence="1" key="1">
    <citation type="submission" date="2021-02" db="EMBL/GenBank/DDBJ databases">
        <authorList>
            <person name="Nowell W R."/>
        </authorList>
    </citation>
    <scope>NUCLEOTIDE SEQUENCE</scope>
</reference>
<dbReference type="EMBL" id="CAJNOQ010018420">
    <property type="protein sequence ID" value="CAF1428126.1"/>
    <property type="molecule type" value="Genomic_DNA"/>
</dbReference>
<feature type="non-terminal residue" evidence="1">
    <location>
        <position position="1"/>
    </location>
</feature>
<dbReference type="EMBL" id="CAJOBC010083852">
    <property type="protein sequence ID" value="CAF4307897.1"/>
    <property type="molecule type" value="Genomic_DNA"/>
</dbReference>
<dbReference type="Proteomes" id="UP000663829">
    <property type="component" value="Unassembled WGS sequence"/>
</dbReference>
<organism evidence="1 3">
    <name type="scientific">Didymodactylos carnosus</name>
    <dbReference type="NCBI Taxonomy" id="1234261"/>
    <lineage>
        <taxon>Eukaryota</taxon>
        <taxon>Metazoa</taxon>
        <taxon>Spiralia</taxon>
        <taxon>Gnathifera</taxon>
        <taxon>Rotifera</taxon>
        <taxon>Eurotatoria</taxon>
        <taxon>Bdelloidea</taxon>
        <taxon>Philodinida</taxon>
        <taxon>Philodinidae</taxon>
        <taxon>Didymodactylos</taxon>
    </lineage>
</organism>
<dbReference type="Proteomes" id="UP000681722">
    <property type="component" value="Unassembled WGS sequence"/>
</dbReference>
<comment type="caution">
    <text evidence="1">The sequence shown here is derived from an EMBL/GenBank/DDBJ whole genome shotgun (WGS) entry which is preliminary data.</text>
</comment>
<gene>
    <name evidence="1" type="ORF">GPM918_LOCUS33911</name>
    <name evidence="2" type="ORF">SRO942_LOCUS34603</name>
</gene>
<name>A0A815MVH8_9BILA</name>
<proteinExistence type="predicted"/>
<dbReference type="AlphaFoldDB" id="A0A815MVH8"/>
<evidence type="ECO:0000313" key="3">
    <source>
        <dbReference type="Proteomes" id="UP000663829"/>
    </source>
</evidence>
<evidence type="ECO:0000313" key="2">
    <source>
        <dbReference type="EMBL" id="CAF4307897.1"/>
    </source>
</evidence>
<protein>
    <submittedName>
        <fullName evidence="1">Uncharacterized protein</fullName>
    </submittedName>
</protein>
<accession>A0A815MVH8</accession>
<sequence length="162" mass="17872">PPRQESSIKHLRSSSLLNKKADELPEITISSFNSNPLVEHSPRRLKKTIHRKRSSTHQTPKTDFTISSHTDDLLLTTKSSFNDSLPSTYKKELTVVTVNDIDGHSSSLDSGYDRSDSQSIVSGLSTVQNSSSLRSSARLTNSSSLVRHKKKVSFGDEAIAYA</sequence>